<feature type="transmembrane region" description="Helical" evidence="2">
    <location>
        <begin position="99"/>
        <end position="117"/>
    </location>
</feature>
<comment type="caution">
    <text evidence="3">The sequence shown here is derived from an EMBL/GenBank/DDBJ whole genome shotgun (WGS) entry which is preliminary data.</text>
</comment>
<evidence type="ECO:0000313" key="3">
    <source>
        <dbReference type="EMBL" id="KAK0540736.1"/>
    </source>
</evidence>
<keyword evidence="2" id="KW-1133">Transmembrane helix</keyword>
<feature type="transmembrane region" description="Helical" evidence="2">
    <location>
        <begin position="147"/>
        <end position="170"/>
    </location>
</feature>
<evidence type="ECO:0000313" key="4">
    <source>
        <dbReference type="Proteomes" id="UP001176521"/>
    </source>
</evidence>
<protein>
    <submittedName>
        <fullName evidence="3">Uncharacterized protein</fullName>
    </submittedName>
</protein>
<reference evidence="3" key="1">
    <citation type="journal article" date="2023" name="PhytoFront">
        <title>Draft Genome Resources of Seven Strains of Tilletia horrida, Causal Agent of Kernel Smut of Rice.</title>
        <authorList>
            <person name="Khanal S."/>
            <person name="Antony Babu S."/>
            <person name="Zhou X.G."/>
        </authorList>
    </citation>
    <scope>NUCLEOTIDE SEQUENCE</scope>
    <source>
        <strain evidence="3">TX3</strain>
    </source>
</reference>
<dbReference type="AlphaFoldDB" id="A0AAN6GHQ9"/>
<keyword evidence="2" id="KW-0812">Transmembrane</keyword>
<feature type="region of interest" description="Disordered" evidence="1">
    <location>
        <begin position="178"/>
        <end position="215"/>
    </location>
</feature>
<keyword evidence="2" id="KW-0472">Membrane</keyword>
<dbReference type="Proteomes" id="UP001176521">
    <property type="component" value="Unassembled WGS sequence"/>
</dbReference>
<proteinExistence type="predicted"/>
<name>A0AAN6GHQ9_9BASI</name>
<evidence type="ECO:0000256" key="1">
    <source>
        <dbReference type="SAM" id="MobiDB-lite"/>
    </source>
</evidence>
<dbReference type="EMBL" id="JAPDMQ010000008">
    <property type="protein sequence ID" value="KAK0540736.1"/>
    <property type="molecule type" value="Genomic_DNA"/>
</dbReference>
<feature type="compositionally biased region" description="Polar residues" evidence="1">
    <location>
        <begin position="204"/>
        <end position="215"/>
    </location>
</feature>
<accession>A0AAN6GHQ9</accession>
<feature type="transmembrane region" description="Helical" evidence="2">
    <location>
        <begin position="63"/>
        <end position="87"/>
    </location>
</feature>
<sequence>MSATLRGPWGFGRVFLLLSIGLVGVATGAVATKTAIFYGTFQNFIQNIPILNYYVNFDAQVNAAALVAFDGFFSFLLALINITLSLVTERPRLAGPLTVGLQSLLLFPLWLAGAILIQQRNVDLDCGLSTKLNFSKSDCLAANATPALAWTCFALSAALLVYSLVFLFLLPKSRGGIKGEHGGSGAKGSNEFSQPFMMERRGTNEQLPQPVSGRQ</sequence>
<evidence type="ECO:0000256" key="2">
    <source>
        <dbReference type="SAM" id="Phobius"/>
    </source>
</evidence>
<keyword evidence="4" id="KW-1185">Reference proteome</keyword>
<organism evidence="3 4">
    <name type="scientific">Tilletia horrida</name>
    <dbReference type="NCBI Taxonomy" id="155126"/>
    <lineage>
        <taxon>Eukaryota</taxon>
        <taxon>Fungi</taxon>
        <taxon>Dikarya</taxon>
        <taxon>Basidiomycota</taxon>
        <taxon>Ustilaginomycotina</taxon>
        <taxon>Exobasidiomycetes</taxon>
        <taxon>Tilletiales</taxon>
        <taxon>Tilletiaceae</taxon>
        <taxon>Tilletia</taxon>
    </lineage>
</organism>
<gene>
    <name evidence="3" type="ORF">OC842_000304</name>
</gene>